<evidence type="ECO:0000259" key="1">
    <source>
        <dbReference type="SMART" id="SM00860"/>
    </source>
</evidence>
<dbReference type="InterPro" id="IPR037883">
    <property type="entry name" value="Knr4/Smi1-like_sf"/>
</dbReference>
<dbReference type="SUPFAM" id="SSF160631">
    <property type="entry name" value="SMI1/KNR4-like"/>
    <property type="match status" value="1"/>
</dbReference>
<keyword evidence="3" id="KW-1185">Reference proteome</keyword>
<dbReference type="RefSeq" id="WP_176392153.1">
    <property type="nucleotide sequence ID" value="NZ_FPAA01000018.1"/>
</dbReference>
<sequence length="151" mass="17630">MNKQEMIAQMMRDYAVKGEDYFDPMPESKLKEAEALLEVALPDSYKWYIQNYGHGGVGGVEILGITQNVVPVVETTIEYRQYELPQQYVVIEDCDEYVYCLDTSRMENGECPIINWAIWEPIPIDKFDDFYSFLVDRFQGEIDNLDDDDEL</sequence>
<protein>
    <submittedName>
        <fullName evidence="2">SMI1-KNR4 cell-wall</fullName>
    </submittedName>
</protein>
<name>A0A1I6UMC3_9BACL</name>
<dbReference type="InterPro" id="IPR018958">
    <property type="entry name" value="Knr4/Smi1-like_dom"/>
</dbReference>
<evidence type="ECO:0000313" key="3">
    <source>
        <dbReference type="Proteomes" id="UP000198660"/>
    </source>
</evidence>
<evidence type="ECO:0000313" key="2">
    <source>
        <dbReference type="EMBL" id="SFT02514.1"/>
    </source>
</evidence>
<accession>A0A1I6UMC3</accession>
<dbReference type="Pfam" id="PF14567">
    <property type="entry name" value="SUKH_5"/>
    <property type="match status" value="1"/>
</dbReference>
<dbReference type="Gene3D" id="3.40.1580.10">
    <property type="entry name" value="SMI1/KNR4-like"/>
    <property type="match status" value="1"/>
</dbReference>
<proteinExistence type="predicted"/>
<dbReference type="EMBL" id="FPAA01000018">
    <property type="protein sequence ID" value="SFT02514.1"/>
    <property type="molecule type" value="Genomic_DNA"/>
</dbReference>
<dbReference type="AlphaFoldDB" id="A0A1I6UMC3"/>
<feature type="domain" description="Knr4/Smi1-like" evidence="1">
    <location>
        <begin position="24"/>
        <end position="136"/>
    </location>
</feature>
<dbReference type="Proteomes" id="UP000198660">
    <property type="component" value="Unassembled WGS sequence"/>
</dbReference>
<dbReference type="SMART" id="SM00860">
    <property type="entry name" value="SMI1_KNR4"/>
    <property type="match status" value="1"/>
</dbReference>
<organism evidence="2 3">
    <name type="scientific">Marininema halotolerans</name>
    <dbReference type="NCBI Taxonomy" id="1155944"/>
    <lineage>
        <taxon>Bacteria</taxon>
        <taxon>Bacillati</taxon>
        <taxon>Bacillota</taxon>
        <taxon>Bacilli</taxon>
        <taxon>Bacillales</taxon>
        <taxon>Thermoactinomycetaceae</taxon>
        <taxon>Marininema</taxon>
    </lineage>
</organism>
<reference evidence="3" key="1">
    <citation type="submission" date="2016-10" db="EMBL/GenBank/DDBJ databases">
        <authorList>
            <person name="Varghese N."/>
            <person name="Submissions S."/>
        </authorList>
    </citation>
    <scope>NUCLEOTIDE SEQUENCE [LARGE SCALE GENOMIC DNA]</scope>
    <source>
        <strain evidence="3">DSM 45789</strain>
    </source>
</reference>
<gene>
    <name evidence="2" type="ORF">SAMN05444972_11821</name>
</gene>